<keyword evidence="2" id="KW-0378">Hydrolase</keyword>
<dbReference type="GO" id="GO:0003677">
    <property type="term" value="F:DNA binding"/>
    <property type="evidence" value="ECO:0007669"/>
    <property type="project" value="UniProtKB-KW"/>
</dbReference>
<dbReference type="InterPro" id="IPR050410">
    <property type="entry name" value="CCR4/nocturin_mRNA_transcr"/>
</dbReference>
<keyword evidence="3" id="KW-1185">Reference proteome</keyword>
<feature type="compositionally biased region" description="Low complexity" evidence="1">
    <location>
        <begin position="562"/>
        <end position="577"/>
    </location>
</feature>
<dbReference type="Proteomes" id="UP000023152">
    <property type="component" value="Unassembled WGS sequence"/>
</dbReference>
<comment type="caution">
    <text evidence="2">The sequence shown here is derived from an EMBL/GenBank/DDBJ whole genome shotgun (WGS) entry which is preliminary data.</text>
</comment>
<feature type="compositionally biased region" description="Basic and acidic residues" evidence="1">
    <location>
        <begin position="205"/>
        <end position="216"/>
    </location>
</feature>
<dbReference type="GO" id="GO:0000175">
    <property type="term" value="F:3'-5'-RNA exonuclease activity"/>
    <property type="evidence" value="ECO:0007669"/>
    <property type="project" value="TreeGrafter"/>
</dbReference>
<dbReference type="GO" id="GO:0004386">
    <property type="term" value="F:helicase activity"/>
    <property type="evidence" value="ECO:0007669"/>
    <property type="project" value="UniProtKB-KW"/>
</dbReference>
<dbReference type="InterPro" id="IPR036691">
    <property type="entry name" value="Endo/exonu/phosph_ase_sf"/>
</dbReference>
<feature type="region of interest" description="Disordered" evidence="1">
    <location>
        <begin position="187"/>
        <end position="218"/>
    </location>
</feature>
<keyword evidence="2" id="KW-0547">Nucleotide-binding</keyword>
<feature type="compositionally biased region" description="Low complexity" evidence="1">
    <location>
        <begin position="240"/>
        <end position="258"/>
    </location>
</feature>
<dbReference type="EMBL" id="ASPP01018425">
    <property type="protein sequence ID" value="ETO16266.1"/>
    <property type="molecule type" value="Genomic_DNA"/>
</dbReference>
<gene>
    <name evidence="2" type="ORF">RFI_21087</name>
</gene>
<dbReference type="PANTHER" id="PTHR12121">
    <property type="entry name" value="CARBON CATABOLITE REPRESSOR PROTEIN 4"/>
    <property type="match status" value="1"/>
</dbReference>
<dbReference type="AlphaFoldDB" id="X6MRH4"/>
<feature type="compositionally biased region" description="Basic and acidic residues" evidence="1">
    <location>
        <begin position="275"/>
        <end position="318"/>
    </location>
</feature>
<evidence type="ECO:0000256" key="1">
    <source>
        <dbReference type="SAM" id="MobiDB-lite"/>
    </source>
</evidence>
<keyword evidence="2" id="KW-0067">ATP-binding</keyword>
<dbReference type="PANTHER" id="PTHR12121:SF36">
    <property type="entry name" value="ENDONUCLEASE_EXONUCLEASE_PHOSPHATASE DOMAIN-CONTAINING PROTEIN"/>
    <property type="match status" value="1"/>
</dbReference>
<dbReference type="Gene3D" id="3.60.10.10">
    <property type="entry name" value="Endonuclease/exonuclease/phosphatase"/>
    <property type="match status" value="1"/>
</dbReference>
<evidence type="ECO:0000313" key="2">
    <source>
        <dbReference type="EMBL" id="ETO16266.1"/>
    </source>
</evidence>
<evidence type="ECO:0000313" key="3">
    <source>
        <dbReference type="Proteomes" id="UP000023152"/>
    </source>
</evidence>
<reference evidence="2 3" key="1">
    <citation type="journal article" date="2013" name="Curr. Biol.">
        <title>The Genome of the Foraminiferan Reticulomyxa filosa.</title>
        <authorList>
            <person name="Glockner G."/>
            <person name="Hulsmann N."/>
            <person name="Schleicher M."/>
            <person name="Noegel A.A."/>
            <person name="Eichinger L."/>
            <person name="Gallinger C."/>
            <person name="Pawlowski J."/>
            <person name="Sierra R."/>
            <person name="Euteneuer U."/>
            <person name="Pillet L."/>
            <person name="Moustafa A."/>
            <person name="Platzer M."/>
            <person name="Groth M."/>
            <person name="Szafranski K."/>
            <person name="Schliwa M."/>
        </authorList>
    </citation>
    <scope>NUCLEOTIDE SEQUENCE [LARGE SCALE GENOMIC DNA]</scope>
</reference>
<name>X6MRH4_RETFI</name>
<sequence>MKLLKTRFGNGWNVLTVIKDNTISKSALRFPFTTWEHRGRLILEEIVRQMPDIVCLQDVDQFDYFQQRLFPRGFVGIYERRRPTPNSTYYVSKGLATFWRTDKFELVGRGVYSIRSHPAESRQDHIALLARLKRREPYDSKRAMGEIDVWNSHLKSGANQIQHVRLGQVKTLFDVIGHESNVELTETFHGSREVSRDSLSASNSDKIKKDTSETDKATMSIEKLQQLFKQRMEKAIVVPNTNTTTTTTTTNTNININTGKSEEKKNEDTTANTEKGQEKGKDKEQDKEQDKEKEKGKDRETEKDKKKDPEKKKDDGYKTSRGGTSLQRPVILCIDFSDQAHFDPDKKIYPMVYAYLTNRSRTTEGNPEYNRLVPSELKQHHSKHSWFLQSAYALGFGREPPFTTCVNQQFTLSSDLILFTPQNFRVINLLEPLSREWVEHQETKSLPCRNYPSDHYLIGCDLELAIGHTANPTTGNEAYANVHNMNVSAMSGVPNRLPNQNFVTPTNPLMPPNQPMNFQMSAVPHFAGPRQPMINQPGLPGTGDVYKNGNVHGRMPNFNFPTTTTTTTTTSDVTTNS</sequence>
<keyword evidence="2" id="KW-0238">DNA-binding</keyword>
<keyword evidence="2" id="KW-0347">Helicase</keyword>
<feature type="region of interest" description="Disordered" evidence="1">
    <location>
        <begin position="239"/>
        <end position="322"/>
    </location>
</feature>
<accession>X6MRH4</accession>
<dbReference type="OrthoDB" id="428734at2759"/>
<organism evidence="2 3">
    <name type="scientific">Reticulomyxa filosa</name>
    <dbReference type="NCBI Taxonomy" id="46433"/>
    <lineage>
        <taxon>Eukaryota</taxon>
        <taxon>Sar</taxon>
        <taxon>Rhizaria</taxon>
        <taxon>Retaria</taxon>
        <taxon>Foraminifera</taxon>
        <taxon>Monothalamids</taxon>
        <taxon>Reticulomyxidae</taxon>
        <taxon>Reticulomyxa</taxon>
    </lineage>
</organism>
<proteinExistence type="predicted"/>
<protein>
    <submittedName>
        <fullName evidence="2">Chromodomain helicase-DNA-binding protein</fullName>
    </submittedName>
</protein>
<dbReference type="SUPFAM" id="SSF56219">
    <property type="entry name" value="DNase I-like"/>
    <property type="match status" value="1"/>
</dbReference>
<feature type="region of interest" description="Disordered" evidence="1">
    <location>
        <begin position="554"/>
        <end position="577"/>
    </location>
</feature>